<evidence type="ECO:0000256" key="7">
    <source>
        <dbReference type="ARBA" id="ARBA00022692"/>
    </source>
</evidence>
<proteinExistence type="inferred from homology"/>
<dbReference type="OrthoDB" id="19639at2759"/>
<feature type="compositionally biased region" description="Low complexity" evidence="13">
    <location>
        <begin position="24"/>
        <end position="36"/>
    </location>
</feature>
<dbReference type="EC" id="2.5.1.87" evidence="5"/>
<comment type="catalytic activity">
    <reaction evidence="12">
        <text>n isopentenyl diphosphate + (2E,6E)-farnesyl diphosphate = a di-trans,poly-cis-polyprenyl diphosphate + n diphosphate</text>
        <dbReference type="Rhea" id="RHEA:53008"/>
        <dbReference type="Rhea" id="RHEA-COMP:19494"/>
        <dbReference type="ChEBI" id="CHEBI:33019"/>
        <dbReference type="ChEBI" id="CHEBI:128769"/>
        <dbReference type="ChEBI" id="CHEBI:136960"/>
        <dbReference type="ChEBI" id="CHEBI:175763"/>
        <dbReference type="EC" id="2.5.1.87"/>
    </reaction>
</comment>
<dbReference type="Proteomes" id="UP000094385">
    <property type="component" value="Unassembled WGS sequence"/>
</dbReference>
<dbReference type="InterPro" id="IPR038887">
    <property type="entry name" value="Nus1/NgBR"/>
</dbReference>
<sequence>MSPAAASPEVMGNLKPRRPPPSQSPATSSSSSSSSKRSSEMGATKAKRSAGFVTRTKDFLFVNLVPLGTSPAQIPTNLFQLVIFHIYHTVLIFLHIILSFYYLFARQYYMAKNNFLAFLYHHHRTPQLIAQDIKGLAKTPQHVGIILNYKENEEGGGIEGLMEQVADVVSWSIGACVKTLTVYERTGKLNKLHESTYKVINRTLKSYYGETIPVVKLRTPHDKTVYPEEMVTEPDLNIAFISQEDGREFLVELTREFAYKAAKGEFEPSKLTVDNVDRLANQLVITEPELIVLFGPKLDLDGFPPWQVRLSEIYYAPYNNSVTYNVLLRGIRRYSKCKINIGR</sequence>
<evidence type="ECO:0000256" key="3">
    <source>
        <dbReference type="ARBA" id="ARBA00004922"/>
    </source>
</evidence>
<comment type="subcellular location">
    <subcellularLocation>
        <location evidence="2">Endoplasmic reticulum membrane</location>
    </subcellularLocation>
</comment>
<evidence type="ECO:0000256" key="1">
    <source>
        <dbReference type="ARBA" id="ARBA00001946"/>
    </source>
</evidence>
<reference evidence="15 16" key="1">
    <citation type="journal article" date="2016" name="Proc. Natl. Acad. Sci. U.S.A.">
        <title>Comparative genomics of biotechnologically important yeasts.</title>
        <authorList>
            <person name="Riley R."/>
            <person name="Haridas S."/>
            <person name="Wolfe K.H."/>
            <person name="Lopes M.R."/>
            <person name="Hittinger C.T."/>
            <person name="Goeker M."/>
            <person name="Salamov A.A."/>
            <person name="Wisecaver J.H."/>
            <person name="Long T.M."/>
            <person name="Calvey C.H."/>
            <person name="Aerts A.L."/>
            <person name="Barry K.W."/>
            <person name="Choi C."/>
            <person name="Clum A."/>
            <person name="Coughlan A.Y."/>
            <person name="Deshpande S."/>
            <person name="Douglass A.P."/>
            <person name="Hanson S.J."/>
            <person name="Klenk H.-P."/>
            <person name="LaButti K.M."/>
            <person name="Lapidus A."/>
            <person name="Lindquist E.A."/>
            <person name="Lipzen A.M."/>
            <person name="Meier-Kolthoff J.P."/>
            <person name="Ohm R.A."/>
            <person name="Otillar R.P."/>
            <person name="Pangilinan J.L."/>
            <person name="Peng Y."/>
            <person name="Rokas A."/>
            <person name="Rosa C.A."/>
            <person name="Scheuner C."/>
            <person name="Sibirny A.A."/>
            <person name="Slot J.C."/>
            <person name="Stielow J.B."/>
            <person name="Sun H."/>
            <person name="Kurtzman C.P."/>
            <person name="Blackwell M."/>
            <person name="Grigoriev I.V."/>
            <person name="Jeffries T.W."/>
        </authorList>
    </citation>
    <scope>NUCLEOTIDE SEQUENCE [LARGE SCALE GENOMIC DNA]</scope>
    <source>
        <strain evidence="15 16">NRRL Y-11557</strain>
    </source>
</reference>
<keyword evidence="6" id="KW-0808">Transferase</keyword>
<dbReference type="InterPro" id="IPR036424">
    <property type="entry name" value="UPP_synth-like_sf"/>
</dbReference>
<dbReference type="GO" id="GO:1904423">
    <property type="term" value="C:dehydrodolichyl diphosphate synthase complex"/>
    <property type="evidence" value="ECO:0007669"/>
    <property type="project" value="InterPro"/>
</dbReference>
<gene>
    <name evidence="15" type="ORF">LIPSTDRAFT_74572</name>
</gene>
<dbReference type="Gene3D" id="3.40.1180.10">
    <property type="entry name" value="Decaprenyl diphosphate synthase-like"/>
    <property type="match status" value="1"/>
</dbReference>
<evidence type="ECO:0000256" key="10">
    <source>
        <dbReference type="ARBA" id="ARBA00022989"/>
    </source>
</evidence>
<keyword evidence="9" id="KW-0460">Magnesium</keyword>
<dbReference type="GO" id="GO:0045547">
    <property type="term" value="F:ditrans,polycis-polyprenyl diphosphate synthase [(2E,6E)-farnesyl diphosphate specific] activity"/>
    <property type="evidence" value="ECO:0007669"/>
    <property type="project" value="UniProtKB-EC"/>
</dbReference>
<evidence type="ECO:0000256" key="6">
    <source>
        <dbReference type="ARBA" id="ARBA00022679"/>
    </source>
</evidence>
<name>A0A1E3PZV1_LIPST</name>
<evidence type="ECO:0000256" key="13">
    <source>
        <dbReference type="SAM" id="MobiDB-lite"/>
    </source>
</evidence>
<dbReference type="STRING" id="675824.A0A1E3PZV1"/>
<evidence type="ECO:0000256" key="5">
    <source>
        <dbReference type="ARBA" id="ARBA00012596"/>
    </source>
</evidence>
<keyword evidence="10 14" id="KW-1133">Transmembrane helix</keyword>
<feature type="transmembrane region" description="Helical" evidence="14">
    <location>
        <begin position="78"/>
        <end position="104"/>
    </location>
</feature>
<protein>
    <recommendedName>
        <fullName evidence="5">ditrans,polycis-polyprenyl diphosphate synthase [(2E,6E)-farnesyldiphosphate specific]</fullName>
        <ecNumber evidence="5">2.5.1.87</ecNumber>
    </recommendedName>
</protein>
<dbReference type="EMBL" id="KV454300">
    <property type="protein sequence ID" value="ODQ70317.1"/>
    <property type="molecule type" value="Genomic_DNA"/>
</dbReference>
<dbReference type="GO" id="GO:0005789">
    <property type="term" value="C:endoplasmic reticulum membrane"/>
    <property type="evidence" value="ECO:0007669"/>
    <property type="project" value="UniProtKB-SubCell"/>
</dbReference>
<evidence type="ECO:0000256" key="4">
    <source>
        <dbReference type="ARBA" id="ARBA00005432"/>
    </source>
</evidence>
<dbReference type="SUPFAM" id="SSF64005">
    <property type="entry name" value="Undecaprenyl diphosphate synthase"/>
    <property type="match status" value="1"/>
</dbReference>
<dbReference type="UniPathway" id="UPA00378"/>
<evidence type="ECO:0000256" key="12">
    <source>
        <dbReference type="ARBA" id="ARBA00047353"/>
    </source>
</evidence>
<evidence type="ECO:0000256" key="9">
    <source>
        <dbReference type="ARBA" id="ARBA00022842"/>
    </source>
</evidence>
<evidence type="ECO:0000313" key="15">
    <source>
        <dbReference type="EMBL" id="ODQ70317.1"/>
    </source>
</evidence>
<comment type="cofactor">
    <cofactor evidence="1">
        <name>Mg(2+)</name>
        <dbReference type="ChEBI" id="CHEBI:18420"/>
    </cofactor>
</comment>
<keyword evidence="16" id="KW-1185">Reference proteome</keyword>
<organism evidence="15 16">
    <name type="scientific">Lipomyces starkeyi NRRL Y-11557</name>
    <dbReference type="NCBI Taxonomy" id="675824"/>
    <lineage>
        <taxon>Eukaryota</taxon>
        <taxon>Fungi</taxon>
        <taxon>Dikarya</taxon>
        <taxon>Ascomycota</taxon>
        <taxon>Saccharomycotina</taxon>
        <taxon>Lipomycetes</taxon>
        <taxon>Lipomycetales</taxon>
        <taxon>Lipomycetaceae</taxon>
        <taxon>Lipomyces</taxon>
    </lineage>
</organism>
<evidence type="ECO:0000256" key="11">
    <source>
        <dbReference type="ARBA" id="ARBA00023136"/>
    </source>
</evidence>
<evidence type="ECO:0000256" key="8">
    <source>
        <dbReference type="ARBA" id="ARBA00022824"/>
    </source>
</evidence>
<dbReference type="PANTHER" id="PTHR21528:SF0">
    <property type="entry name" value="DEHYDRODOLICHYL DIPHOSPHATE SYNTHASE COMPLEX SUBUNIT NUS1"/>
    <property type="match status" value="1"/>
</dbReference>
<dbReference type="AlphaFoldDB" id="A0A1E3PZV1"/>
<accession>A0A1E3PZV1</accession>
<comment type="pathway">
    <text evidence="3">Protein modification; protein glycosylation.</text>
</comment>
<keyword evidence="11 14" id="KW-0472">Membrane</keyword>
<feature type="region of interest" description="Disordered" evidence="13">
    <location>
        <begin position="1"/>
        <end position="49"/>
    </location>
</feature>
<evidence type="ECO:0000256" key="14">
    <source>
        <dbReference type="SAM" id="Phobius"/>
    </source>
</evidence>
<keyword evidence="8" id="KW-0256">Endoplasmic reticulum</keyword>
<dbReference type="PANTHER" id="PTHR21528">
    <property type="entry name" value="DEHYDRODOLICHYL DIPHOSPHATE SYNTHASE COMPLEX SUBUNIT NUS1"/>
    <property type="match status" value="1"/>
</dbReference>
<evidence type="ECO:0000256" key="2">
    <source>
        <dbReference type="ARBA" id="ARBA00004586"/>
    </source>
</evidence>
<comment type="similarity">
    <text evidence="4">Belongs to the UPP synthase family.</text>
</comment>
<evidence type="ECO:0000313" key="16">
    <source>
        <dbReference type="Proteomes" id="UP000094385"/>
    </source>
</evidence>
<keyword evidence="7 14" id="KW-0812">Transmembrane</keyword>